<evidence type="ECO:0000313" key="1">
    <source>
        <dbReference type="EMBL" id="GAA4172302.1"/>
    </source>
</evidence>
<proteinExistence type="predicted"/>
<dbReference type="RefSeq" id="WP_257088259.1">
    <property type="nucleotide sequence ID" value="NZ_BAAAZK010000002.1"/>
</dbReference>
<dbReference type="Proteomes" id="UP001500167">
    <property type="component" value="Unassembled WGS sequence"/>
</dbReference>
<protein>
    <submittedName>
        <fullName evidence="1">Uncharacterized protein</fullName>
    </submittedName>
</protein>
<gene>
    <name evidence="1" type="ORF">GCM10022218_13680</name>
</gene>
<organism evidence="1 2">
    <name type="scientific">Sphingobacterium ginsenosidimutans</name>
    <dbReference type="NCBI Taxonomy" id="687845"/>
    <lineage>
        <taxon>Bacteria</taxon>
        <taxon>Pseudomonadati</taxon>
        <taxon>Bacteroidota</taxon>
        <taxon>Sphingobacteriia</taxon>
        <taxon>Sphingobacteriales</taxon>
        <taxon>Sphingobacteriaceae</taxon>
        <taxon>Sphingobacterium</taxon>
    </lineage>
</organism>
<name>A0ABP7ZWY1_9SPHI</name>
<sequence length="99" mass="11462">MLDFYIINDHQPTPNDPTEMGLEFVGKLDNGTFKNLQKKNIIDKNFDFYSDFRLTTVVIKQIKNNILQKHLQTDTDVQKLINILNTAIEKQSGLIAYCD</sequence>
<reference evidence="2" key="1">
    <citation type="journal article" date="2019" name="Int. J. Syst. Evol. Microbiol.">
        <title>The Global Catalogue of Microorganisms (GCM) 10K type strain sequencing project: providing services to taxonomists for standard genome sequencing and annotation.</title>
        <authorList>
            <consortium name="The Broad Institute Genomics Platform"/>
            <consortium name="The Broad Institute Genome Sequencing Center for Infectious Disease"/>
            <person name="Wu L."/>
            <person name="Ma J."/>
        </authorList>
    </citation>
    <scope>NUCLEOTIDE SEQUENCE [LARGE SCALE GENOMIC DNA]</scope>
    <source>
        <strain evidence="2">JCM 16722</strain>
    </source>
</reference>
<comment type="caution">
    <text evidence="1">The sequence shown here is derived from an EMBL/GenBank/DDBJ whole genome shotgun (WGS) entry which is preliminary data.</text>
</comment>
<evidence type="ECO:0000313" key="2">
    <source>
        <dbReference type="Proteomes" id="UP001500167"/>
    </source>
</evidence>
<dbReference type="EMBL" id="BAAAZK010000002">
    <property type="protein sequence ID" value="GAA4172302.1"/>
    <property type="molecule type" value="Genomic_DNA"/>
</dbReference>
<keyword evidence="2" id="KW-1185">Reference proteome</keyword>
<accession>A0ABP7ZWY1</accession>